<organism evidence="10 11">
    <name type="scientific">Anoxybacillus pushchinoensis</name>
    <dbReference type="NCBI Taxonomy" id="150248"/>
    <lineage>
        <taxon>Bacteria</taxon>
        <taxon>Bacillati</taxon>
        <taxon>Bacillota</taxon>
        <taxon>Bacilli</taxon>
        <taxon>Bacillales</taxon>
        <taxon>Anoxybacillaceae</taxon>
        <taxon>Anoxybacillus</taxon>
    </lineage>
</organism>
<dbReference type="InterPro" id="IPR002478">
    <property type="entry name" value="PUA"/>
</dbReference>
<evidence type="ECO:0000256" key="4">
    <source>
        <dbReference type="ARBA" id="ARBA00022603"/>
    </source>
</evidence>
<keyword evidence="4 10" id="KW-0489">Methyltransferase</keyword>
<evidence type="ECO:0000256" key="2">
    <source>
        <dbReference type="ARBA" id="ARBA00022490"/>
    </source>
</evidence>
<dbReference type="GO" id="GO:0006364">
    <property type="term" value="P:rRNA processing"/>
    <property type="evidence" value="ECO:0007669"/>
    <property type="project" value="UniProtKB-KW"/>
</dbReference>
<dbReference type="Gene3D" id="3.30.750.80">
    <property type="entry name" value="RNA methyltransferase domain (HRMD) like"/>
    <property type="match status" value="1"/>
</dbReference>
<dbReference type="InterPro" id="IPR041532">
    <property type="entry name" value="RlmI-like_PUA"/>
</dbReference>
<dbReference type="PANTHER" id="PTHR42873">
    <property type="entry name" value="RIBOSOMAL RNA LARGE SUBUNIT METHYLTRANSFERASE"/>
    <property type="match status" value="1"/>
</dbReference>
<dbReference type="InterPro" id="IPR025714">
    <property type="entry name" value="Methyltranfer_dom"/>
</dbReference>
<dbReference type="InterPro" id="IPR029063">
    <property type="entry name" value="SAM-dependent_MTases_sf"/>
</dbReference>
<keyword evidence="2" id="KW-0963">Cytoplasm</keyword>
<gene>
    <name evidence="10" type="ORF">SAMN05216169_101553</name>
</gene>
<dbReference type="CDD" id="cd21153">
    <property type="entry name" value="PUA_RlmI"/>
    <property type="match status" value="1"/>
</dbReference>
<evidence type="ECO:0000256" key="1">
    <source>
        <dbReference type="ARBA" id="ARBA00004496"/>
    </source>
</evidence>
<dbReference type="SUPFAM" id="SSF88697">
    <property type="entry name" value="PUA domain-like"/>
    <property type="match status" value="1"/>
</dbReference>
<dbReference type="SMART" id="SM00359">
    <property type="entry name" value="PUA"/>
    <property type="match status" value="1"/>
</dbReference>
<comment type="similarity">
    <text evidence="8">Belongs to the methyltransferase superfamily. RlmI family.</text>
</comment>
<protein>
    <submittedName>
        <fullName evidence="10">23S rRNA (Cytosine1962-C5)-methyltransferase</fullName>
    </submittedName>
</protein>
<name>A0A1I0T6U5_9BACL</name>
<dbReference type="AlphaFoldDB" id="A0A1I0T6U5"/>
<dbReference type="Pfam" id="PF17785">
    <property type="entry name" value="PUA_3"/>
    <property type="match status" value="1"/>
</dbReference>
<dbReference type="GO" id="GO:0008168">
    <property type="term" value="F:methyltransferase activity"/>
    <property type="evidence" value="ECO:0007669"/>
    <property type="project" value="UniProtKB-KW"/>
</dbReference>
<dbReference type="Gene3D" id="2.30.130.10">
    <property type="entry name" value="PUA domain"/>
    <property type="match status" value="1"/>
</dbReference>
<keyword evidence="3" id="KW-0698">rRNA processing</keyword>
<dbReference type="PANTHER" id="PTHR42873:SF1">
    <property type="entry name" value="S-ADENOSYLMETHIONINE-DEPENDENT METHYLTRANSFERASE DOMAIN-CONTAINING PROTEIN"/>
    <property type="match status" value="1"/>
</dbReference>
<dbReference type="InterPro" id="IPR036974">
    <property type="entry name" value="PUA_sf"/>
</dbReference>
<evidence type="ECO:0000259" key="9">
    <source>
        <dbReference type="SMART" id="SM00359"/>
    </source>
</evidence>
<evidence type="ECO:0000256" key="3">
    <source>
        <dbReference type="ARBA" id="ARBA00022552"/>
    </source>
</evidence>
<keyword evidence="11" id="KW-1185">Reference proteome</keyword>
<dbReference type="RefSeq" id="WP_091702044.1">
    <property type="nucleotide sequence ID" value="NZ_FOJQ01000015.1"/>
</dbReference>
<accession>A0A1I0T6U5</accession>
<proteinExistence type="inferred from homology"/>
<dbReference type="Pfam" id="PF13847">
    <property type="entry name" value="Methyltransf_31"/>
    <property type="match status" value="1"/>
</dbReference>
<dbReference type="OrthoDB" id="9805492at2"/>
<dbReference type="GO" id="GO:0003723">
    <property type="term" value="F:RNA binding"/>
    <property type="evidence" value="ECO:0007669"/>
    <property type="project" value="UniProtKB-KW"/>
</dbReference>
<reference evidence="11" key="1">
    <citation type="submission" date="2016-10" db="EMBL/GenBank/DDBJ databases">
        <authorList>
            <person name="Varghese N."/>
            <person name="Submissions S."/>
        </authorList>
    </citation>
    <scope>NUCLEOTIDE SEQUENCE [LARGE SCALE GENOMIC DNA]</scope>
    <source>
        <strain evidence="11">K1</strain>
    </source>
</reference>
<dbReference type="CDD" id="cd11572">
    <property type="entry name" value="RlmI_M_like"/>
    <property type="match status" value="1"/>
</dbReference>
<dbReference type="InterPro" id="IPR015947">
    <property type="entry name" value="PUA-like_sf"/>
</dbReference>
<dbReference type="Gene3D" id="3.40.50.150">
    <property type="entry name" value="Vaccinia Virus protein VP39"/>
    <property type="match status" value="1"/>
</dbReference>
<evidence type="ECO:0000256" key="8">
    <source>
        <dbReference type="ARBA" id="ARBA00038091"/>
    </source>
</evidence>
<dbReference type="PROSITE" id="PS50890">
    <property type="entry name" value="PUA"/>
    <property type="match status" value="1"/>
</dbReference>
<evidence type="ECO:0000256" key="7">
    <source>
        <dbReference type="ARBA" id="ARBA00022884"/>
    </source>
</evidence>
<keyword evidence="6" id="KW-0949">S-adenosyl-L-methionine</keyword>
<dbReference type="GO" id="GO:0032259">
    <property type="term" value="P:methylation"/>
    <property type="evidence" value="ECO:0007669"/>
    <property type="project" value="UniProtKB-KW"/>
</dbReference>
<keyword evidence="5 10" id="KW-0808">Transferase</keyword>
<dbReference type="GO" id="GO:0005737">
    <property type="term" value="C:cytoplasm"/>
    <property type="evidence" value="ECO:0007669"/>
    <property type="project" value="UniProtKB-SubCell"/>
</dbReference>
<evidence type="ECO:0000256" key="6">
    <source>
        <dbReference type="ARBA" id="ARBA00022691"/>
    </source>
</evidence>
<evidence type="ECO:0000313" key="11">
    <source>
        <dbReference type="Proteomes" id="UP000198979"/>
    </source>
</evidence>
<dbReference type="EMBL" id="FOJQ01000015">
    <property type="protein sequence ID" value="SFA47482.1"/>
    <property type="molecule type" value="Genomic_DNA"/>
</dbReference>
<feature type="domain" description="PUA" evidence="9">
    <location>
        <begin position="2"/>
        <end position="87"/>
    </location>
</feature>
<sequence>MANVFLKRKRKKRLELGHPWVFQSEVDYIEGDFEPGDFVNVYNHQRHFLAKGYINPKSQMIVRVLTQNPNDELNAQFFMNRIRQAWAYRERMIPGVRSCRAIYGEADFLPGLIVDKYEDVLVVQILSLGMEKRKEWILQALLDVFHPKAIYLRNDVHVRELEGLKQEKGFWYGTCDTNVQIEENGVKYIVDIENGQKTGFFFDQRQNRAAIQPLITSESTVLDCFTHTGSFMLNACLYGAKHVTAVDISEHAIETAKRNAALNGFTNVQFVVANAFDYLRECVQEGKKWDVVIIDPPAFAKSAHAVPKALAGYKDINLNGLKLVKDGGFFVTASCSYHVHPDMFQAMVAEAAFDAKKVLRQIHWSGAGYDHPKLLAADEGDYLKFAIYEVHSRK</sequence>
<dbReference type="STRING" id="150248.SAMN05216169_101553"/>
<evidence type="ECO:0000313" key="10">
    <source>
        <dbReference type="EMBL" id="SFA47482.1"/>
    </source>
</evidence>
<evidence type="ECO:0000256" key="5">
    <source>
        <dbReference type="ARBA" id="ARBA00022679"/>
    </source>
</evidence>
<comment type="subcellular location">
    <subcellularLocation>
        <location evidence="1">Cytoplasm</location>
    </subcellularLocation>
</comment>
<dbReference type="Proteomes" id="UP000198979">
    <property type="component" value="Unassembled WGS sequence"/>
</dbReference>
<dbReference type="CDD" id="cd02440">
    <property type="entry name" value="AdoMet_MTases"/>
    <property type="match status" value="1"/>
</dbReference>
<keyword evidence="7" id="KW-0694">RNA-binding</keyword>
<dbReference type="SUPFAM" id="SSF53335">
    <property type="entry name" value="S-adenosyl-L-methionine-dependent methyltransferases"/>
    <property type="match status" value="1"/>
</dbReference>